<name>Q0AW83_SYNWW</name>
<accession>Q0AW83</accession>
<evidence type="ECO:0000259" key="5">
    <source>
        <dbReference type="PROSITE" id="PS50893"/>
    </source>
</evidence>
<dbReference type="EMBL" id="CP000448">
    <property type="protein sequence ID" value="ABI69021.1"/>
    <property type="molecule type" value="Genomic_DNA"/>
</dbReference>
<gene>
    <name evidence="6" type="ordered locus">Swol_1723</name>
</gene>
<keyword evidence="7" id="KW-1185">Reference proteome</keyword>
<evidence type="ECO:0000256" key="3">
    <source>
        <dbReference type="ARBA" id="ARBA00022741"/>
    </source>
</evidence>
<feature type="domain" description="ABC transporter" evidence="5">
    <location>
        <begin position="2"/>
        <end position="232"/>
    </location>
</feature>
<dbReference type="GO" id="GO:0016887">
    <property type="term" value="F:ATP hydrolysis activity"/>
    <property type="evidence" value="ECO:0007669"/>
    <property type="project" value="InterPro"/>
</dbReference>
<dbReference type="InterPro" id="IPR003439">
    <property type="entry name" value="ABC_transporter-like_ATP-bd"/>
</dbReference>
<dbReference type="KEGG" id="swo:Swol_1723"/>
<comment type="similarity">
    <text evidence="1">Belongs to the ABC transporter superfamily.</text>
</comment>
<evidence type="ECO:0000256" key="1">
    <source>
        <dbReference type="ARBA" id="ARBA00005417"/>
    </source>
</evidence>
<protein>
    <submittedName>
        <fullName evidence="6">ABC transporter ATP-binding protein</fullName>
    </submittedName>
</protein>
<organism evidence="6 7">
    <name type="scientific">Syntrophomonas wolfei subsp. wolfei (strain DSM 2245B / Goettingen)</name>
    <dbReference type="NCBI Taxonomy" id="335541"/>
    <lineage>
        <taxon>Bacteria</taxon>
        <taxon>Bacillati</taxon>
        <taxon>Bacillota</taxon>
        <taxon>Clostridia</taxon>
        <taxon>Eubacteriales</taxon>
        <taxon>Syntrophomonadaceae</taxon>
        <taxon>Syntrophomonas</taxon>
    </lineage>
</organism>
<dbReference type="PANTHER" id="PTHR43335:SF3">
    <property type="entry name" value="ABC TRANSPORTER"/>
    <property type="match status" value="1"/>
</dbReference>
<evidence type="ECO:0000313" key="6">
    <source>
        <dbReference type="EMBL" id="ABI69021.1"/>
    </source>
</evidence>
<keyword evidence="3" id="KW-0547">Nucleotide-binding</keyword>
<dbReference type="InterPro" id="IPR027417">
    <property type="entry name" value="P-loop_NTPase"/>
</dbReference>
<dbReference type="PANTHER" id="PTHR43335">
    <property type="entry name" value="ABC TRANSPORTER, ATP-BINDING PROTEIN"/>
    <property type="match status" value="1"/>
</dbReference>
<dbReference type="InterPro" id="IPR003593">
    <property type="entry name" value="AAA+_ATPase"/>
</dbReference>
<dbReference type="OrthoDB" id="9775135at2"/>
<dbReference type="STRING" id="335541.Swol_1723"/>
<proteinExistence type="inferred from homology"/>
<evidence type="ECO:0000313" key="7">
    <source>
        <dbReference type="Proteomes" id="UP000001968"/>
    </source>
</evidence>
<dbReference type="Pfam" id="PF00005">
    <property type="entry name" value="ABC_tran"/>
    <property type="match status" value="1"/>
</dbReference>
<dbReference type="Gene3D" id="3.40.50.300">
    <property type="entry name" value="P-loop containing nucleotide triphosphate hydrolases"/>
    <property type="match status" value="1"/>
</dbReference>
<keyword evidence="4 6" id="KW-0067">ATP-binding</keyword>
<dbReference type="HOGENOM" id="CLU_000604_1_2_9"/>
<dbReference type="PROSITE" id="PS50893">
    <property type="entry name" value="ABC_TRANSPORTER_2"/>
    <property type="match status" value="1"/>
</dbReference>
<evidence type="ECO:0000256" key="4">
    <source>
        <dbReference type="ARBA" id="ARBA00022840"/>
    </source>
</evidence>
<dbReference type="eggNOG" id="COG1131">
    <property type="taxonomic scope" value="Bacteria"/>
</dbReference>
<dbReference type="GO" id="GO:0005524">
    <property type="term" value="F:ATP binding"/>
    <property type="evidence" value="ECO:0007669"/>
    <property type="project" value="UniProtKB-KW"/>
</dbReference>
<dbReference type="CDD" id="cd03230">
    <property type="entry name" value="ABC_DR_subfamily_A"/>
    <property type="match status" value="1"/>
</dbReference>
<dbReference type="RefSeq" id="WP_011641118.1">
    <property type="nucleotide sequence ID" value="NC_008346.1"/>
</dbReference>
<sequence length="308" mass="34484">MLQVEELSKSYGKFLAVDRLSFNVEEGAIFGFVGPNGAGKTTTMKILASLLRPSSGKAWIAGENVSQNPRRIRQLVGYMPDFFGVYDDLKVDEYLDFYSASYRIPARQREKIISDLLELMDLEHKREAYVDSLSRGMKQRLCLARCLVHDPALLILDEPASGLDPRARVEVREILKELKNMGKTIIISSHILSELTELCTHLGIIEAGKMVACGSVDEIMHRSQSAQAIEIRVLGKIDEALLLINNELGYSAIKLDEQMLELPFNGDEEEMNRILTHLVQAGIPLVSFAESQSNLENIFMQLTKGVVQ</sequence>
<evidence type="ECO:0000256" key="2">
    <source>
        <dbReference type="ARBA" id="ARBA00022448"/>
    </source>
</evidence>
<dbReference type="SUPFAM" id="SSF52540">
    <property type="entry name" value="P-loop containing nucleoside triphosphate hydrolases"/>
    <property type="match status" value="1"/>
</dbReference>
<keyword evidence="2" id="KW-0813">Transport</keyword>
<reference evidence="7" key="1">
    <citation type="journal article" date="2010" name="Environ. Microbiol.">
        <title>The genome of Syntrophomonas wolfei: new insights into syntrophic metabolism and biohydrogen production.</title>
        <authorList>
            <person name="Sieber J.R."/>
            <person name="Sims D.R."/>
            <person name="Han C."/>
            <person name="Kim E."/>
            <person name="Lykidis A."/>
            <person name="Lapidus A.L."/>
            <person name="McDonnald E."/>
            <person name="Rohlin L."/>
            <person name="Culley D.E."/>
            <person name="Gunsalus R."/>
            <person name="McInerney M.J."/>
        </authorList>
    </citation>
    <scope>NUCLEOTIDE SEQUENCE [LARGE SCALE GENOMIC DNA]</scope>
    <source>
        <strain evidence="7">DSM 2245B / Goettingen</strain>
    </source>
</reference>
<dbReference type="AlphaFoldDB" id="Q0AW83"/>
<dbReference type="Proteomes" id="UP000001968">
    <property type="component" value="Chromosome"/>
</dbReference>
<dbReference type="SMART" id="SM00382">
    <property type="entry name" value="AAA"/>
    <property type="match status" value="1"/>
</dbReference>